<keyword evidence="11" id="KW-1185">Reference proteome</keyword>
<keyword evidence="5" id="KW-0862">Zinc</keyword>
<dbReference type="SUPFAM" id="SSF48452">
    <property type="entry name" value="TPR-like"/>
    <property type="match status" value="2"/>
</dbReference>
<dbReference type="PANTHER" id="PTHR43628:SF1">
    <property type="entry name" value="CHITIN SYNTHASE REGULATORY FACTOR 2-RELATED"/>
    <property type="match status" value="1"/>
</dbReference>
<dbReference type="InterPro" id="IPR013105">
    <property type="entry name" value="TPR_2"/>
</dbReference>
<accession>A0A814Y9S6</accession>
<dbReference type="PANTHER" id="PTHR43628">
    <property type="entry name" value="ACTIVATOR OF C KINASE PROTEIN 1-RELATED"/>
    <property type="match status" value="1"/>
</dbReference>
<dbReference type="Pfam" id="PF01753">
    <property type="entry name" value="zf-MYND"/>
    <property type="match status" value="1"/>
</dbReference>
<dbReference type="Pfam" id="PF08238">
    <property type="entry name" value="Sel1"/>
    <property type="match status" value="5"/>
</dbReference>
<reference evidence="9" key="1">
    <citation type="submission" date="2021-02" db="EMBL/GenBank/DDBJ databases">
        <authorList>
            <person name="Nowell W R."/>
        </authorList>
    </citation>
    <scope>NUCLEOTIDE SEQUENCE</scope>
</reference>
<organism evidence="9 11">
    <name type="scientific">Didymodactylos carnosus</name>
    <dbReference type="NCBI Taxonomy" id="1234261"/>
    <lineage>
        <taxon>Eukaryota</taxon>
        <taxon>Metazoa</taxon>
        <taxon>Spiralia</taxon>
        <taxon>Gnathifera</taxon>
        <taxon>Rotifera</taxon>
        <taxon>Eurotatoria</taxon>
        <taxon>Bdelloidea</taxon>
        <taxon>Philodinida</taxon>
        <taxon>Philodinidae</taxon>
        <taxon>Didymodactylos</taxon>
    </lineage>
</organism>
<evidence type="ECO:0000313" key="11">
    <source>
        <dbReference type="Proteomes" id="UP000663829"/>
    </source>
</evidence>
<comment type="caution">
    <text evidence="9">The sequence shown here is derived from an EMBL/GenBank/DDBJ whole genome shotgun (WGS) entry which is preliminary data.</text>
</comment>
<evidence type="ECO:0000259" key="8">
    <source>
        <dbReference type="PROSITE" id="PS50865"/>
    </source>
</evidence>
<evidence type="ECO:0000256" key="1">
    <source>
        <dbReference type="ARBA" id="ARBA00022723"/>
    </source>
</evidence>
<name>A0A814Y9S6_9BILA</name>
<dbReference type="PROSITE" id="PS50865">
    <property type="entry name" value="ZF_MYND_2"/>
    <property type="match status" value="1"/>
</dbReference>
<evidence type="ECO:0000256" key="5">
    <source>
        <dbReference type="ARBA" id="ARBA00022833"/>
    </source>
</evidence>
<dbReference type="SMART" id="SM00671">
    <property type="entry name" value="SEL1"/>
    <property type="match status" value="6"/>
</dbReference>
<dbReference type="PROSITE" id="PS50293">
    <property type="entry name" value="TPR_REGION"/>
    <property type="match status" value="1"/>
</dbReference>
<keyword evidence="1" id="KW-0479">Metal-binding</keyword>
<evidence type="ECO:0000256" key="2">
    <source>
        <dbReference type="ARBA" id="ARBA00022737"/>
    </source>
</evidence>
<dbReference type="PROSITE" id="PS01360">
    <property type="entry name" value="ZF_MYND_1"/>
    <property type="match status" value="1"/>
</dbReference>
<dbReference type="PROSITE" id="PS50005">
    <property type="entry name" value="TPR"/>
    <property type="match status" value="1"/>
</dbReference>
<dbReference type="Gene3D" id="1.25.40.10">
    <property type="entry name" value="Tetratricopeptide repeat domain"/>
    <property type="match status" value="4"/>
</dbReference>
<dbReference type="InterPro" id="IPR019734">
    <property type="entry name" value="TPR_rpt"/>
</dbReference>
<dbReference type="GO" id="GO:0008270">
    <property type="term" value="F:zinc ion binding"/>
    <property type="evidence" value="ECO:0007669"/>
    <property type="project" value="UniProtKB-KW"/>
</dbReference>
<dbReference type="InterPro" id="IPR006597">
    <property type="entry name" value="Sel1-like"/>
</dbReference>
<dbReference type="EMBL" id="CAJNOQ010009504">
    <property type="protein sequence ID" value="CAF1226593.1"/>
    <property type="molecule type" value="Genomic_DNA"/>
</dbReference>
<dbReference type="Pfam" id="PF07719">
    <property type="entry name" value="TPR_2"/>
    <property type="match status" value="1"/>
</dbReference>
<gene>
    <name evidence="9" type="ORF">GPM918_LOCUS24959</name>
    <name evidence="10" type="ORF">SRO942_LOCUS24962</name>
</gene>
<evidence type="ECO:0000256" key="3">
    <source>
        <dbReference type="ARBA" id="ARBA00022771"/>
    </source>
</evidence>
<feature type="repeat" description="TPR" evidence="7">
    <location>
        <begin position="266"/>
        <end position="299"/>
    </location>
</feature>
<dbReference type="AlphaFoldDB" id="A0A814Y9S6"/>
<dbReference type="SMART" id="SM00028">
    <property type="entry name" value="TPR"/>
    <property type="match status" value="3"/>
</dbReference>
<dbReference type="InterPro" id="IPR052945">
    <property type="entry name" value="Mitotic_Regulator"/>
</dbReference>
<dbReference type="InterPro" id="IPR002893">
    <property type="entry name" value="Znf_MYND"/>
</dbReference>
<dbReference type="Proteomes" id="UP000681722">
    <property type="component" value="Unassembled WGS sequence"/>
</dbReference>
<dbReference type="Pfam" id="PF18738">
    <property type="entry name" value="HEPN_DZIP3"/>
    <property type="match status" value="1"/>
</dbReference>
<dbReference type="InterPro" id="IPR041249">
    <property type="entry name" value="HEPN_DZIP3"/>
</dbReference>
<dbReference type="EMBL" id="CAJOBC010009507">
    <property type="protein sequence ID" value="CAF3989521.1"/>
    <property type="molecule type" value="Genomic_DNA"/>
</dbReference>
<evidence type="ECO:0000313" key="9">
    <source>
        <dbReference type="EMBL" id="CAF1226593.1"/>
    </source>
</evidence>
<dbReference type="Gene3D" id="6.10.140.2220">
    <property type="match status" value="1"/>
</dbReference>
<evidence type="ECO:0000256" key="6">
    <source>
        <dbReference type="PROSITE-ProRule" id="PRU00134"/>
    </source>
</evidence>
<evidence type="ECO:0000313" key="10">
    <source>
        <dbReference type="EMBL" id="CAF3989521.1"/>
    </source>
</evidence>
<keyword evidence="2" id="KW-0677">Repeat</keyword>
<evidence type="ECO:0000256" key="4">
    <source>
        <dbReference type="ARBA" id="ARBA00022803"/>
    </source>
</evidence>
<dbReference type="SUPFAM" id="SSF144232">
    <property type="entry name" value="HIT/MYND zinc finger-like"/>
    <property type="match status" value="1"/>
</dbReference>
<proteinExistence type="predicted"/>
<evidence type="ECO:0000256" key="7">
    <source>
        <dbReference type="PROSITE-ProRule" id="PRU00339"/>
    </source>
</evidence>
<dbReference type="OrthoDB" id="2384430at2759"/>
<protein>
    <recommendedName>
        <fullName evidence="8">MYND-type domain-containing protein</fullName>
    </recommendedName>
</protein>
<dbReference type="Proteomes" id="UP000663829">
    <property type="component" value="Unassembled WGS sequence"/>
</dbReference>
<dbReference type="InterPro" id="IPR011990">
    <property type="entry name" value="TPR-like_helical_dom_sf"/>
</dbReference>
<dbReference type="SUPFAM" id="SSF81901">
    <property type="entry name" value="HCP-like"/>
    <property type="match status" value="1"/>
</dbReference>
<sequence length="1096" mass="126199">MESSTSGRSHTAHSKLSKRQLFKKRYQQFFGQAWIDSPALGSQFYNSVIRSNHQNFKFLYPSQRVSIQNGNSEDWDITLLAALLLNISRPQTLSSALQQALDTEDKYLKDLRDIRNDLAHHATRLITDIEFSITCKKLKSILIFFGEDDTELDKLVDDIELKSSKEIFDDTSVKEMNALNALGKQSFKDKNFKDAIKHFTNATVLPHLPADKRALLYSNLSSSRLALYEQVQQTGSTYKELATSDDERYHALRDAKQARNLWPTWWKAHLRVGNAYYSINEFEKAVNSFERAFALDPLNPEVKQALDDSRSKYSEQQRHEHLDPHVKPQTMDDLLYHMDKNFEIDRDQVRSGQFLVEMIGDSALANVTKGHQYLMGDIEMGIKQDYGKAVKYFTEAVRHGSAEGMYNLAIMYDRGLGVETNHRYATHFFEQAAVQPPKITNTNLTNIGVAQAQHALGLRYYNGIDVPKNHATAVYWYKLAMDNDYELAANNLGIMYKDGGGITQDYVKAEQCFQFAAKKGEPNAMYTMSQLSLKKNDFLMAREWHQRACDAGHVLALTNKESFLEGINKRAALVNKLGPNSLNRLNQLTKIMDLASIKPMPSMSDSRIFDYVELQEHVTKGSLTAKRLCTALEHFYTALNSILHVEHFDENLFIHELAEAYRTEQPVVQVPGGALYKRFQEIIDRTLKNRPDDEDAQMCYVYFHTDQLEMNAKLLDQWKIKNPKYIHYYDISANINNLLKRFDLAVLDCNIGLKLDPNYYEFFYTKAFALGNLNHTDQNEIISIYQNFLNLAPKDHRKLPNAYYFMAQCYFIREKRTNHDTTSKIISDSLVQAYKQGLSAELLQLPYYLPYKSNAKKALEVLLDSVYRNENGIQSEQTQTTSIRQNTDHLMNPGRIQLFKEHRLFLADTQKLISNNSSVRITSTNPPRTLQKKPRRLANLKEITLREMNPTKNQIYENCVLYVTIIEQTLSFDPSIFLLIEDENLDIERLFIYGFSEEDGPHLIEEVFVMGNKMEILNPSLKIGTLDLRPSVRVDDLRSIIMQDDTDRAIKMCRCCGTPNAPDVCGKCKHARYCGRNCQVIDWKTYDHKLICKTAP</sequence>
<keyword evidence="3 6" id="KW-0863">Zinc-finger</keyword>
<keyword evidence="4 7" id="KW-0802">TPR repeat</keyword>
<feature type="domain" description="MYND-type" evidence="8">
    <location>
        <begin position="1053"/>
        <end position="1092"/>
    </location>
</feature>